<dbReference type="PRINTS" id="PR00738">
    <property type="entry name" value="GLHYDRLASE20"/>
</dbReference>
<evidence type="ECO:0000256" key="4">
    <source>
        <dbReference type="ARBA" id="ARBA00022801"/>
    </source>
</evidence>
<dbReference type="FunFam" id="3.20.20.80:FF:000063">
    <property type="entry name" value="Beta-hexosaminidase"/>
    <property type="match status" value="1"/>
</dbReference>
<dbReference type="Gene3D" id="3.20.20.80">
    <property type="entry name" value="Glycosidases"/>
    <property type="match status" value="1"/>
</dbReference>
<dbReference type="InterPro" id="IPR017853">
    <property type="entry name" value="GH"/>
</dbReference>
<dbReference type="Pfam" id="PF00728">
    <property type="entry name" value="Glyco_hydro_20"/>
    <property type="match status" value="1"/>
</dbReference>
<evidence type="ECO:0000313" key="10">
    <source>
        <dbReference type="EnsemblMetazoa" id="AATE020441-PA.1"/>
    </source>
</evidence>
<dbReference type="Gene3D" id="3.30.379.10">
    <property type="entry name" value="Chitobiase/beta-hexosaminidase domain 2-like"/>
    <property type="match status" value="1"/>
</dbReference>
<evidence type="ECO:0000259" key="9">
    <source>
        <dbReference type="Pfam" id="PF14845"/>
    </source>
</evidence>
<dbReference type="GO" id="GO:0016020">
    <property type="term" value="C:membrane"/>
    <property type="evidence" value="ECO:0007669"/>
    <property type="project" value="TreeGrafter"/>
</dbReference>
<keyword evidence="4 7" id="KW-0378">Hydrolase</keyword>
<feature type="domain" description="Glycoside hydrolase family 20 catalytic" evidence="8">
    <location>
        <begin position="256"/>
        <end position="568"/>
    </location>
</feature>
<sequence length="605" mass="68034">MRSMNVAAQDFSALRSIGRDGGIYSDPSGACVCSGTLPQYSIFRCSFVQLSVKMKAFPWLVCALGVAVFASRIASTDSYIVDPGPVVKATKGELWPKPRKQDTSENFSAIKPETFHFQSGNYTCDILTKALQRYQKIVIAIGNTTRRAMASRTFPLESGNSVHRSKRHRSWRTDPNFNGYLEVALVNLKAPCETLPHLSMDENYTITVDDSQAVLSSYSIWGILRALESFAQMVVLADDGSTLLINATAVDDGPRFSHRGLLVDTSRHFIDTRTLLQILDGMAYNKLNVFHWHIVDDHSFPYESRTFPELSQQGAYHPSMVYTQADVAMIVEEARLRGIRVMSEFDTPGHTRSWGVSHPALLTPCYDQYRGKLGPMDPTRESTYTFLGSLFREVIEVFPDRYVHLGGDEVGFECWASNPDVLEYMKQNRLYSFEMLEEKFIQRIVDQIDALNRSSLVWQEVYVNGVQLPNGTVVHVWTGNRQDLLSRITRDGLPALLSSCWYLDHLSTGGDWRKFYNCDPHDFIGTGAQKSLVLGGEACMWSEAVNGHNILQRIFPRVSATAEKLWSPVSVNNADEAARRLEEHTCRMNHRGIPAQPPNGPGYCL</sequence>
<comment type="similarity">
    <text evidence="2 7">Belongs to the glycosyl hydrolase 20 family.</text>
</comment>
<comment type="catalytic activity">
    <reaction evidence="1 7">
        <text>Hydrolysis of terminal non-reducing N-acetyl-D-hexosamine residues in N-acetyl-beta-D-hexosaminides.</text>
        <dbReference type="EC" id="3.2.1.52"/>
    </reaction>
</comment>
<dbReference type="InterPro" id="IPR029018">
    <property type="entry name" value="Hex-like_dom2"/>
</dbReference>
<dbReference type="CDD" id="cd06562">
    <property type="entry name" value="GH20_HexA_HexB-like"/>
    <property type="match status" value="1"/>
</dbReference>
<feature type="domain" description="Beta-hexosaminidase eukaryotic type N-terminal" evidence="9">
    <location>
        <begin position="94"/>
        <end position="233"/>
    </location>
</feature>
<reference evidence="10" key="1">
    <citation type="submission" date="2022-08" db="UniProtKB">
        <authorList>
            <consortium name="EnsemblMetazoa"/>
        </authorList>
    </citation>
    <scope>IDENTIFICATION</scope>
    <source>
        <strain evidence="10">EBRO</strain>
    </source>
</reference>
<dbReference type="PANTHER" id="PTHR22600:SF21">
    <property type="entry name" value="BETA-HEXOSAMINIDASE A"/>
    <property type="match status" value="1"/>
</dbReference>
<dbReference type="InterPro" id="IPR015883">
    <property type="entry name" value="Glyco_hydro_20_cat"/>
</dbReference>
<dbReference type="AlphaFoldDB" id="A0A182JLR9"/>
<dbReference type="GO" id="GO:0004563">
    <property type="term" value="F:beta-N-acetylhexosaminidase activity"/>
    <property type="evidence" value="ECO:0007669"/>
    <property type="project" value="UniProtKB-EC"/>
</dbReference>
<dbReference type="GO" id="GO:0006689">
    <property type="term" value="P:ganglioside catabolic process"/>
    <property type="evidence" value="ECO:0007669"/>
    <property type="project" value="TreeGrafter"/>
</dbReference>
<evidence type="ECO:0000256" key="7">
    <source>
        <dbReference type="PIRNR" id="PIRNR001093"/>
    </source>
</evidence>
<keyword evidence="3" id="KW-0732">Signal</keyword>
<dbReference type="GO" id="GO:0005764">
    <property type="term" value="C:lysosome"/>
    <property type="evidence" value="ECO:0007669"/>
    <property type="project" value="TreeGrafter"/>
</dbReference>
<keyword evidence="6 7" id="KW-0326">Glycosidase</keyword>
<dbReference type="EnsemblMetazoa" id="AATE020441-RA">
    <property type="protein sequence ID" value="AATE020441-PA.1"/>
    <property type="gene ID" value="AATE020441"/>
</dbReference>
<organism evidence="10">
    <name type="scientific">Anopheles atroparvus</name>
    <name type="common">European mosquito</name>
    <dbReference type="NCBI Taxonomy" id="41427"/>
    <lineage>
        <taxon>Eukaryota</taxon>
        <taxon>Metazoa</taxon>
        <taxon>Ecdysozoa</taxon>
        <taxon>Arthropoda</taxon>
        <taxon>Hexapoda</taxon>
        <taxon>Insecta</taxon>
        <taxon>Pterygota</taxon>
        <taxon>Neoptera</taxon>
        <taxon>Endopterygota</taxon>
        <taxon>Diptera</taxon>
        <taxon>Nematocera</taxon>
        <taxon>Culicoidea</taxon>
        <taxon>Culicidae</taxon>
        <taxon>Anophelinae</taxon>
        <taxon>Anopheles</taxon>
    </lineage>
</organism>
<dbReference type="EC" id="3.2.1.52" evidence="7"/>
<evidence type="ECO:0000256" key="6">
    <source>
        <dbReference type="ARBA" id="ARBA00023295"/>
    </source>
</evidence>
<evidence type="ECO:0000256" key="3">
    <source>
        <dbReference type="ARBA" id="ARBA00022729"/>
    </source>
</evidence>
<evidence type="ECO:0000256" key="2">
    <source>
        <dbReference type="ARBA" id="ARBA00006285"/>
    </source>
</evidence>
<dbReference type="InterPro" id="IPR029019">
    <property type="entry name" value="HEX_eukaryotic_N"/>
</dbReference>
<dbReference type="SUPFAM" id="SSF55545">
    <property type="entry name" value="beta-N-acetylhexosaminidase-like domain"/>
    <property type="match status" value="1"/>
</dbReference>
<dbReference type="VEuPathDB" id="VectorBase:AATE020441"/>
<protein>
    <recommendedName>
        <fullName evidence="7">Beta-hexosaminidase</fullName>
        <ecNumber evidence="7">3.2.1.52</ecNumber>
    </recommendedName>
</protein>
<name>A0A182JLR9_ANOAO</name>
<dbReference type="SUPFAM" id="SSF51445">
    <property type="entry name" value="(Trans)glycosidases"/>
    <property type="match status" value="1"/>
</dbReference>
<evidence type="ECO:0000256" key="5">
    <source>
        <dbReference type="ARBA" id="ARBA00023180"/>
    </source>
</evidence>
<dbReference type="InterPro" id="IPR025705">
    <property type="entry name" value="Beta_hexosaminidase_sua/sub"/>
</dbReference>
<keyword evidence="5" id="KW-0325">Glycoprotein</keyword>
<evidence type="ECO:0000256" key="1">
    <source>
        <dbReference type="ARBA" id="ARBA00001231"/>
    </source>
</evidence>
<dbReference type="GO" id="GO:0005975">
    <property type="term" value="P:carbohydrate metabolic process"/>
    <property type="evidence" value="ECO:0007669"/>
    <property type="project" value="InterPro"/>
</dbReference>
<dbReference type="PANTHER" id="PTHR22600">
    <property type="entry name" value="BETA-HEXOSAMINIDASE"/>
    <property type="match status" value="1"/>
</dbReference>
<proteinExistence type="inferred from homology"/>
<accession>A0A182JLR9</accession>
<dbReference type="STRING" id="41427.A0A182JLR9"/>
<dbReference type="Pfam" id="PF14845">
    <property type="entry name" value="Glycohydro_20b2"/>
    <property type="match status" value="1"/>
</dbReference>
<evidence type="ECO:0000259" key="8">
    <source>
        <dbReference type="Pfam" id="PF00728"/>
    </source>
</evidence>
<dbReference type="PIRSF" id="PIRSF001093">
    <property type="entry name" value="B-hxosamndse_ab_euk"/>
    <property type="match status" value="1"/>
</dbReference>
<dbReference type="GO" id="GO:0030203">
    <property type="term" value="P:glycosaminoglycan metabolic process"/>
    <property type="evidence" value="ECO:0007669"/>
    <property type="project" value="TreeGrafter"/>
</dbReference>